<gene>
    <name evidence="2" type="ORF">NP493_972g00000</name>
</gene>
<proteinExistence type="inferred from homology"/>
<dbReference type="EMBL" id="JAODUO010000971">
    <property type="protein sequence ID" value="KAK2172325.1"/>
    <property type="molecule type" value="Genomic_DNA"/>
</dbReference>
<dbReference type="Gene3D" id="1.10.600.10">
    <property type="entry name" value="Farnesyl Diphosphate Synthase"/>
    <property type="match status" value="1"/>
</dbReference>
<protein>
    <recommendedName>
        <fullName evidence="4">Decaprenyl-diphosphate synthase subunit 2</fullName>
    </recommendedName>
</protein>
<keyword evidence="1" id="KW-0808">Transferase</keyword>
<dbReference type="Proteomes" id="UP001209878">
    <property type="component" value="Unassembled WGS sequence"/>
</dbReference>
<dbReference type="AlphaFoldDB" id="A0AAD9KJI3"/>
<dbReference type="GO" id="GO:0008299">
    <property type="term" value="P:isoprenoid biosynthetic process"/>
    <property type="evidence" value="ECO:0007669"/>
    <property type="project" value="InterPro"/>
</dbReference>
<sequence length="419" mass="45785">MQASNSALYVSRVGLMLSRSIASVKSTGSISSPSVACSNRPVQCQGRKLQQLRGISFWGSSRNESNSDKNVQGWKKAVSEAEKIVGYPTSFMSLRCLLSDELSNVAIQMRKLVGTGHPLLQIARKFFFDGKHNMQMRGLLVLLVSKAAGPVEGSTMETRETMVSGIYPSQRSVAEITEMIHTAKLIHRGVINLAQLATNGESSLQDMVFGNKIAVLSGDFLLANASAALAALHNTKVVEIMSSAITDLMQAEFTRFSDHHNLPPDDATVSEWEEHTFLASGSLIAKSCKSTMLMAQHSDEVQQKMFDFGRHVAFARQLYDDLQPFTGPTEAPDQLNPFSIPVILASLRQHSQEPARTALFGTLAEKKELFRRLSDSDVIGEARSLCHEHGVQAIEALSQFPDSDAKLALANMTRAMTAV</sequence>
<dbReference type="GO" id="GO:0004659">
    <property type="term" value="F:prenyltransferase activity"/>
    <property type="evidence" value="ECO:0007669"/>
    <property type="project" value="InterPro"/>
</dbReference>
<comment type="caution">
    <text evidence="2">The sequence shown here is derived from an EMBL/GenBank/DDBJ whole genome shotgun (WGS) entry which is preliminary data.</text>
</comment>
<dbReference type="GO" id="GO:0006744">
    <property type="term" value="P:ubiquinone biosynthetic process"/>
    <property type="evidence" value="ECO:0007669"/>
    <property type="project" value="TreeGrafter"/>
</dbReference>
<dbReference type="GO" id="GO:1990234">
    <property type="term" value="C:transferase complex"/>
    <property type="evidence" value="ECO:0007669"/>
    <property type="project" value="TreeGrafter"/>
</dbReference>
<evidence type="ECO:0000313" key="2">
    <source>
        <dbReference type="EMBL" id="KAK2172325.1"/>
    </source>
</evidence>
<name>A0AAD9KJI3_RIDPI</name>
<comment type="similarity">
    <text evidence="1">Belongs to the FPP/GGPP synthase family.</text>
</comment>
<dbReference type="InterPro" id="IPR008949">
    <property type="entry name" value="Isoprenoid_synthase_dom_sf"/>
</dbReference>
<reference evidence="2" key="1">
    <citation type="journal article" date="2023" name="Mol. Biol. Evol.">
        <title>Third-Generation Sequencing Reveals the Adaptive Role of the Epigenome in Three Deep-Sea Polychaetes.</title>
        <authorList>
            <person name="Perez M."/>
            <person name="Aroh O."/>
            <person name="Sun Y."/>
            <person name="Lan Y."/>
            <person name="Juniper S.K."/>
            <person name="Young C.R."/>
            <person name="Angers B."/>
            <person name="Qian P.Y."/>
        </authorList>
    </citation>
    <scope>NUCLEOTIDE SEQUENCE</scope>
    <source>
        <strain evidence="2">R07B-5</strain>
    </source>
</reference>
<dbReference type="Pfam" id="PF00348">
    <property type="entry name" value="polyprenyl_synt"/>
    <property type="match status" value="1"/>
</dbReference>
<organism evidence="2 3">
    <name type="scientific">Ridgeia piscesae</name>
    <name type="common">Tubeworm</name>
    <dbReference type="NCBI Taxonomy" id="27915"/>
    <lineage>
        <taxon>Eukaryota</taxon>
        <taxon>Metazoa</taxon>
        <taxon>Spiralia</taxon>
        <taxon>Lophotrochozoa</taxon>
        <taxon>Annelida</taxon>
        <taxon>Polychaeta</taxon>
        <taxon>Sedentaria</taxon>
        <taxon>Canalipalpata</taxon>
        <taxon>Sabellida</taxon>
        <taxon>Siboglinidae</taxon>
        <taxon>Ridgeia</taxon>
    </lineage>
</organism>
<dbReference type="PANTHER" id="PTHR12001:SF55">
    <property type="entry name" value="ALL TRANS-POLYPRENYL-DIPHOSPHATE SYNTHASE PDSS2"/>
    <property type="match status" value="1"/>
</dbReference>
<evidence type="ECO:0008006" key="4">
    <source>
        <dbReference type="Google" id="ProtNLM"/>
    </source>
</evidence>
<dbReference type="PANTHER" id="PTHR12001">
    <property type="entry name" value="GERANYLGERANYL PYROPHOSPHATE SYNTHASE"/>
    <property type="match status" value="1"/>
</dbReference>
<evidence type="ECO:0000256" key="1">
    <source>
        <dbReference type="RuleBase" id="RU004466"/>
    </source>
</evidence>
<keyword evidence="3" id="KW-1185">Reference proteome</keyword>
<evidence type="ECO:0000313" key="3">
    <source>
        <dbReference type="Proteomes" id="UP001209878"/>
    </source>
</evidence>
<dbReference type="InterPro" id="IPR000092">
    <property type="entry name" value="Polyprenyl_synt"/>
</dbReference>
<dbReference type="GO" id="GO:0005739">
    <property type="term" value="C:mitochondrion"/>
    <property type="evidence" value="ECO:0007669"/>
    <property type="project" value="TreeGrafter"/>
</dbReference>
<accession>A0AAD9KJI3</accession>
<dbReference type="SUPFAM" id="SSF48576">
    <property type="entry name" value="Terpenoid synthases"/>
    <property type="match status" value="1"/>
</dbReference>